<dbReference type="RefSeq" id="XP_037164134.1">
    <property type="nucleotide sequence ID" value="XM_037308870.1"/>
</dbReference>
<dbReference type="Proteomes" id="UP000578531">
    <property type="component" value="Unassembled WGS sequence"/>
</dbReference>
<comment type="caution">
    <text evidence="2">The sequence shown here is derived from an EMBL/GenBank/DDBJ whole genome shotgun (WGS) entry which is preliminary data.</text>
</comment>
<protein>
    <submittedName>
        <fullName evidence="2">Uncharacterized protein</fullName>
    </submittedName>
</protein>
<feature type="compositionally biased region" description="Polar residues" evidence="1">
    <location>
        <begin position="99"/>
        <end position="117"/>
    </location>
</feature>
<dbReference type="OrthoDB" id="5336357at2759"/>
<dbReference type="EMBL" id="JACCJC010000028">
    <property type="protein sequence ID" value="KAF6234745.1"/>
    <property type="molecule type" value="Genomic_DNA"/>
</dbReference>
<dbReference type="GeneID" id="59288622"/>
<proteinExistence type="predicted"/>
<gene>
    <name evidence="2" type="ORF">HO173_006965</name>
</gene>
<keyword evidence="3" id="KW-1185">Reference proteome</keyword>
<sequence length="215" mass="23773">MAFKRKRSDSETPPSSSSTATFSSRDPSSSPCPDIFMLNNAAFTEKPIHRPDIAPSHLNSRTRKRFRDNRPDESKIHATTYQRLFSAARSPPRTEHPAPSQTVHTPPSPPQRQSSLHSFWPIPFSTPTVSEPMMTEPTPLILCEDCEAPLPIQDSDTCMGGMDAGEMDGADYACRSCSRRVCGTCAVVDVGEGRECLQCRTSTRKKWVGGIGWML</sequence>
<evidence type="ECO:0000313" key="2">
    <source>
        <dbReference type="EMBL" id="KAF6234745.1"/>
    </source>
</evidence>
<organism evidence="2 3">
    <name type="scientific">Letharia columbiana</name>
    <dbReference type="NCBI Taxonomy" id="112416"/>
    <lineage>
        <taxon>Eukaryota</taxon>
        <taxon>Fungi</taxon>
        <taxon>Dikarya</taxon>
        <taxon>Ascomycota</taxon>
        <taxon>Pezizomycotina</taxon>
        <taxon>Lecanoromycetes</taxon>
        <taxon>OSLEUM clade</taxon>
        <taxon>Lecanoromycetidae</taxon>
        <taxon>Lecanorales</taxon>
        <taxon>Lecanorineae</taxon>
        <taxon>Parmeliaceae</taxon>
        <taxon>Letharia</taxon>
    </lineage>
</organism>
<reference evidence="2 3" key="1">
    <citation type="journal article" date="2020" name="Genomics">
        <title>Complete, high-quality genomes from long-read metagenomic sequencing of two wolf lichen thalli reveals enigmatic genome architecture.</title>
        <authorList>
            <person name="McKenzie S.K."/>
            <person name="Walston R.F."/>
            <person name="Allen J.L."/>
        </authorList>
    </citation>
    <scope>NUCLEOTIDE SEQUENCE [LARGE SCALE GENOMIC DNA]</scope>
    <source>
        <strain evidence="2">WasteWater2</strain>
    </source>
</reference>
<feature type="region of interest" description="Disordered" evidence="1">
    <location>
        <begin position="1"/>
        <end position="119"/>
    </location>
</feature>
<evidence type="ECO:0000256" key="1">
    <source>
        <dbReference type="SAM" id="MobiDB-lite"/>
    </source>
</evidence>
<name>A0A8H6FU55_9LECA</name>
<dbReference type="AlphaFoldDB" id="A0A8H6FU55"/>
<evidence type="ECO:0000313" key="3">
    <source>
        <dbReference type="Proteomes" id="UP000578531"/>
    </source>
</evidence>
<feature type="compositionally biased region" description="Low complexity" evidence="1">
    <location>
        <begin position="11"/>
        <end position="34"/>
    </location>
</feature>
<accession>A0A8H6FU55</accession>